<proteinExistence type="predicted"/>
<evidence type="ECO:0000313" key="2">
    <source>
        <dbReference type="Proteomes" id="UP000325141"/>
    </source>
</evidence>
<dbReference type="Pfam" id="PF08922">
    <property type="entry name" value="DUF1905"/>
    <property type="match status" value="1"/>
</dbReference>
<dbReference type="RefSeq" id="WP_150010780.1">
    <property type="nucleotide sequence ID" value="NZ_VWSG01000003.1"/>
</dbReference>
<dbReference type="InterPro" id="IPR015018">
    <property type="entry name" value="DUF1905"/>
</dbReference>
<dbReference type="SUPFAM" id="SSF141694">
    <property type="entry name" value="AF2212/PG0164-like"/>
    <property type="match status" value="1"/>
</dbReference>
<dbReference type="Proteomes" id="UP000325141">
    <property type="component" value="Unassembled WGS sequence"/>
</dbReference>
<name>A0A5M6CMX2_9FLAO</name>
<dbReference type="Gene3D" id="2.40.30.100">
    <property type="entry name" value="AF2212/PG0164-like"/>
    <property type="match status" value="1"/>
</dbReference>
<dbReference type="EMBL" id="VWSG01000003">
    <property type="protein sequence ID" value="KAA5535740.1"/>
    <property type="molecule type" value="Genomic_DNA"/>
</dbReference>
<dbReference type="InterPro" id="IPR037079">
    <property type="entry name" value="AF2212/PG0164-like_sf"/>
</dbReference>
<sequence>MKSYSFNVVIEIIGINPYVQIPDIILTEIFIQAGKDKGHIPIKGTVNGLPYLQTLVKYKGIWRLYINLTMLKDSPKRIGETIEVTIEYDPSDRTIKPHPKFIEALNNNEIAKSKFDSLSPSAKKEMVRYITLLKTEESRDRIIERAINYLLGKSTFIGKKMLK</sequence>
<dbReference type="Pfam" id="PF13376">
    <property type="entry name" value="OmdA"/>
    <property type="match status" value="1"/>
</dbReference>
<protein>
    <submittedName>
        <fullName evidence="1">DUF1905 domain-containing protein</fullName>
    </submittedName>
</protein>
<organism evidence="1 2">
    <name type="scientific">Paenimyroides baculatum</name>
    <dbReference type="NCBI Taxonomy" id="2608000"/>
    <lineage>
        <taxon>Bacteria</taxon>
        <taxon>Pseudomonadati</taxon>
        <taxon>Bacteroidota</taxon>
        <taxon>Flavobacteriia</taxon>
        <taxon>Flavobacteriales</taxon>
        <taxon>Flavobacteriaceae</taxon>
        <taxon>Paenimyroides</taxon>
    </lineage>
</organism>
<evidence type="ECO:0000313" key="1">
    <source>
        <dbReference type="EMBL" id="KAA5535740.1"/>
    </source>
</evidence>
<accession>A0A5M6CMX2</accession>
<comment type="caution">
    <text evidence="1">The sequence shown here is derived from an EMBL/GenBank/DDBJ whole genome shotgun (WGS) entry which is preliminary data.</text>
</comment>
<gene>
    <name evidence="1" type="ORF">F0460_04695</name>
</gene>
<keyword evidence="2" id="KW-1185">Reference proteome</keyword>
<reference evidence="1 2" key="1">
    <citation type="submission" date="2019-09" db="EMBL/GenBank/DDBJ databases">
        <title>Genome sequence and assembly of Flavobacterium sp.</title>
        <authorList>
            <person name="Chhetri G."/>
        </authorList>
    </citation>
    <scope>NUCLEOTIDE SEQUENCE [LARGE SCALE GENOMIC DNA]</scope>
    <source>
        <strain evidence="1 2">SNL9</strain>
    </source>
</reference>
<dbReference type="AlphaFoldDB" id="A0A5M6CMX2"/>